<comment type="caution">
    <text evidence="1">The sequence shown here is derived from an EMBL/GenBank/DDBJ whole genome shotgun (WGS) entry which is preliminary data.</text>
</comment>
<reference evidence="1 2" key="1">
    <citation type="journal article" date="2023" name="Microb. Genom.">
        <title>Mesoterricola silvestris gen. nov., sp. nov., Mesoterricola sediminis sp. nov., Geothrix oryzae sp. nov., Geothrix edaphica sp. nov., Geothrix rubra sp. nov., and Geothrix limicola sp. nov., six novel members of Acidobacteriota isolated from soils.</title>
        <authorList>
            <person name="Weisberg A.J."/>
            <person name="Pearce E."/>
            <person name="Kramer C.G."/>
            <person name="Chang J.H."/>
            <person name="Clarke C.R."/>
        </authorList>
    </citation>
    <scope>NUCLEOTIDE SEQUENCE [LARGE SCALE GENOMIC DNA]</scope>
    <source>
        <strain evidence="1 2">ID09-01A</strain>
    </source>
</reference>
<proteinExistence type="predicted"/>
<dbReference type="RefSeq" id="WP_240439372.1">
    <property type="nucleotide sequence ID" value="NZ_JARAUR010000002.1"/>
</dbReference>
<keyword evidence="2" id="KW-1185">Reference proteome</keyword>
<dbReference type="EMBL" id="JARAYU010000020">
    <property type="protein sequence ID" value="MDX3705617.1"/>
    <property type="molecule type" value="Genomic_DNA"/>
</dbReference>
<name>A0ABU4NU21_9ACTN</name>
<evidence type="ECO:0000313" key="1">
    <source>
        <dbReference type="EMBL" id="MDX3705617.1"/>
    </source>
</evidence>
<protein>
    <submittedName>
        <fullName evidence="1">Uncharacterized protein</fullName>
    </submittedName>
</protein>
<dbReference type="Proteomes" id="UP001271274">
    <property type="component" value="Unassembled WGS sequence"/>
</dbReference>
<gene>
    <name evidence="1" type="ORF">PV662_38900</name>
</gene>
<sequence>MFNAAWNAMVDSAAAESTRRTIEYLLHGPDDVPREDRLQQALDGTKSFAMTGFNEALLTSVLCVVEPERFLSILIRHLRRLAYQALEAPTALRTPSLLAAPWTGPSENLRRLRQQSASAIVSGRSYCGRPGQLSSTGGQCGETHGG</sequence>
<evidence type="ECO:0000313" key="2">
    <source>
        <dbReference type="Proteomes" id="UP001271274"/>
    </source>
</evidence>
<organism evidence="1 2">
    <name type="scientific">Streptomyces europaeiscabiei</name>
    <dbReference type="NCBI Taxonomy" id="146819"/>
    <lineage>
        <taxon>Bacteria</taxon>
        <taxon>Bacillati</taxon>
        <taxon>Actinomycetota</taxon>
        <taxon>Actinomycetes</taxon>
        <taxon>Kitasatosporales</taxon>
        <taxon>Streptomycetaceae</taxon>
        <taxon>Streptomyces</taxon>
    </lineage>
</organism>
<accession>A0ABU4NU21</accession>